<proteinExistence type="predicted"/>
<organism evidence="1 2">
    <name type="scientific">Trifolium pratense</name>
    <name type="common">Red clover</name>
    <dbReference type="NCBI Taxonomy" id="57577"/>
    <lineage>
        <taxon>Eukaryota</taxon>
        <taxon>Viridiplantae</taxon>
        <taxon>Streptophyta</taxon>
        <taxon>Embryophyta</taxon>
        <taxon>Tracheophyta</taxon>
        <taxon>Spermatophyta</taxon>
        <taxon>Magnoliopsida</taxon>
        <taxon>eudicotyledons</taxon>
        <taxon>Gunneridae</taxon>
        <taxon>Pentapetalae</taxon>
        <taxon>rosids</taxon>
        <taxon>fabids</taxon>
        <taxon>Fabales</taxon>
        <taxon>Fabaceae</taxon>
        <taxon>Papilionoideae</taxon>
        <taxon>50 kb inversion clade</taxon>
        <taxon>NPAAA clade</taxon>
        <taxon>Hologalegina</taxon>
        <taxon>IRL clade</taxon>
        <taxon>Trifolieae</taxon>
        <taxon>Trifolium</taxon>
    </lineage>
</organism>
<name>A0ACB0ID73_TRIPR</name>
<keyword evidence="2" id="KW-1185">Reference proteome</keyword>
<dbReference type="Proteomes" id="UP001177021">
    <property type="component" value="Unassembled WGS sequence"/>
</dbReference>
<evidence type="ECO:0000313" key="2">
    <source>
        <dbReference type="Proteomes" id="UP001177021"/>
    </source>
</evidence>
<accession>A0ACB0ID73</accession>
<reference evidence="1" key="1">
    <citation type="submission" date="2023-10" db="EMBL/GenBank/DDBJ databases">
        <authorList>
            <person name="Rodriguez Cubillos JULIANA M."/>
            <person name="De Vega J."/>
        </authorList>
    </citation>
    <scope>NUCLEOTIDE SEQUENCE</scope>
</reference>
<evidence type="ECO:0000313" key="1">
    <source>
        <dbReference type="EMBL" id="CAJ2629915.1"/>
    </source>
</evidence>
<sequence length="680" mass="75502">MLCHTLFILHFFIFITLILPSLSLPSQNVTLFGDASYTDTAISLTKQQLTCLSSSSSTSGIGRAFYLYPVRFLDPLTNSTASFSCRFSFSILSSSSCPSSSDGIAFLISSTTDFSSFSNGYMGLPNSDKDSYFAIEFDTSYDPSLGDINGNHVGIDVNSVVSFASVDVLSRGVDLKSGKIITAWIEYRDDMKMIRVWVGYSSTRPLTPILASLIDLSEIFKEFMHVGFSASNGKGSSIHLVHDWKFKTLSYSHFVSPIDDVEEGDCFLCYAGDSKASKKKGENFRREKFGEIALGIGGITAFVVSALALGVMIYVILKRKKGGVIRKIKESQSCRFQTNKVPVRLSLSEITSATMGFNRDRLVGEGASAKVYKGSLQFGGDVAVKRFEKVDDLDRLHNPFATEFATMVGCLRHKNLVQLKGWCCEENELVLVYEYLPNGSLDKVLHRNSSSSVVLSWNQRVNIILGVAAALTYLHEECERQIIHRDVKTCNIMLDADFNAKLGDFGLAEVYEHSCSTRDATIPAGTMGYLAPEYVYSGVPTVKTDVYSFGVVMIEVVTGRRPVGDDGTVVGDYVWNLWKQNRLVDAADPKLRGEFDVIEMERMLLVGLVCVHPDYEKRPRVREAARMIKKEAPLPLLPTTKPRVRIKPICHNDTPETQSFVDDWVSTEEAPYLTPKSQFN</sequence>
<comment type="caution">
    <text evidence="1">The sequence shown here is derived from an EMBL/GenBank/DDBJ whole genome shotgun (WGS) entry which is preliminary data.</text>
</comment>
<dbReference type="EMBL" id="CASHSV030000001">
    <property type="protein sequence ID" value="CAJ2629915.1"/>
    <property type="molecule type" value="Genomic_DNA"/>
</dbReference>
<gene>
    <name evidence="1" type="ORF">MILVUS5_LOCUS1805</name>
</gene>
<protein>
    <submittedName>
        <fullName evidence="1">Uncharacterized protein</fullName>
    </submittedName>
</protein>